<dbReference type="InterPro" id="IPR036179">
    <property type="entry name" value="Ig-like_dom_sf"/>
</dbReference>
<dbReference type="FunFam" id="2.60.40.10:FF:000998">
    <property type="entry name" value="Immunoglobulin heavy constant epsilon"/>
    <property type="match status" value="1"/>
</dbReference>
<dbReference type="GO" id="GO:1903131">
    <property type="term" value="P:mononuclear cell differentiation"/>
    <property type="evidence" value="ECO:0007669"/>
    <property type="project" value="UniProtKB-ARBA"/>
</dbReference>
<dbReference type="GO" id="GO:0005886">
    <property type="term" value="C:plasma membrane"/>
    <property type="evidence" value="ECO:0007669"/>
    <property type="project" value="UniProtKB-SubCell"/>
</dbReference>
<dbReference type="GO" id="GO:0005576">
    <property type="term" value="C:extracellular region"/>
    <property type="evidence" value="ECO:0007669"/>
    <property type="project" value="UniProtKB-SubCell"/>
</dbReference>
<evidence type="ECO:0000256" key="8">
    <source>
        <dbReference type="ARBA" id="ARBA00062129"/>
    </source>
</evidence>
<dbReference type="InterPro" id="IPR003006">
    <property type="entry name" value="Ig/MHC_CS"/>
</dbReference>
<feature type="domain" description="Ig-like" evidence="11">
    <location>
        <begin position="279"/>
        <end position="385"/>
    </location>
</feature>
<keyword evidence="3" id="KW-1003">Cell membrane</keyword>
<organism evidence="12 13">
    <name type="scientific">Fukomys damarensis</name>
    <name type="common">Damaraland mole rat</name>
    <name type="synonym">Cryptomys damarensis</name>
    <dbReference type="NCBI Taxonomy" id="885580"/>
    <lineage>
        <taxon>Eukaryota</taxon>
        <taxon>Metazoa</taxon>
        <taxon>Chordata</taxon>
        <taxon>Craniata</taxon>
        <taxon>Vertebrata</taxon>
        <taxon>Euteleostomi</taxon>
        <taxon>Mammalia</taxon>
        <taxon>Eutheria</taxon>
        <taxon>Euarchontoglires</taxon>
        <taxon>Glires</taxon>
        <taxon>Rodentia</taxon>
        <taxon>Hystricomorpha</taxon>
        <taxon>Bathyergidae</taxon>
        <taxon>Fukomys</taxon>
    </lineage>
</organism>
<dbReference type="PROSITE" id="PS00290">
    <property type="entry name" value="IG_MHC"/>
    <property type="match status" value="2"/>
</dbReference>
<keyword evidence="7" id="KW-0393">Immunoglobulin domain</keyword>
<dbReference type="InterPro" id="IPR013783">
    <property type="entry name" value="Ig-like_fold"/>
</dbReference>
<evidence type="ECO:0000256" key="3">
    <source>
        <dbReference type="ARBA" id="ARBA00022475"/>
    </source>
</evidence>
<dbReference type="Pfam" id="PF07654">
    <property type="entry name" value="C1-set"/>
    <property type="match status" value="3"/>
</dbReference>
<evidence type="ECO:0000313" key="12">
    <source>
        <dbReference type="EMBL" id="KFO35297.1"/>
    </source>
</evidence>
<dbReference type="CDD" id="cd05768">
    <property type="entry name" value="IgC1_CH3_IgAGD_CH4_IgAEM"/>
    <property type="match status" value="1"/>
</dbReference>
<dbReference type="PANTHER" id="PTHR23411">
    <property type="entry name" value="TAPASIN"/>
    <property type="match status" value="1"/>
</dbReference>
<evidence type="ECO:0000256" key="5">
    <source>
        <dbReference type="ARBA" id="ARBA00023136"/>
    </source>
</evidence>
<evidence type="ECO:0000256" key="1">
    <source>
        <dbReference type="ARBA" id="ARBA00004236"/>
    </source>
</evidence>
<dbReference type="InterPro" id="IPR050380">
    <property type="entry name" value="Immune_Resp_Modulators"/>
</dbReference>
<feature type="domain" description="Ig-like" evidence="11">
    <location>
        <begin position="67"/>
        <end position="165"/>
    </location>
</feature>
<keyword evidence="4" id="KW-0964">Secreted</keyword>
<name>A0A091DW50_FUKDA</name>
<dbReference type="STRING" id="885580.ENSFDAP00000005469"/>
<protein>
    <recommendedName>
        <fullName evidence="9">Immunoglobulin heavy constant epsilon</fullName>
    </recommendedName>
    <alternativeName>
        <fullName evidence="10">Ig epsilon chain C region</fullName>
    </alternativeName>
</protein>
<comment type="subunit">
    <text evidence="8">The basic structural unit consists of two identical heavy chains and two identical light chains; disulfide-linked. N-terminal variable regions of the heavy and light chains form the antigen binding sites, whereas the C-terminal constant regions of the heavy chains interact with immune receptors to mediate effector functions.</text>
</comment>
<dbReference type="GO" id="GO:0042113">
    <property type="term" value="P:B cell activation"/>
    <property type="evidence" value="ECO:0007669"/>
    <property type="project" value="UniProtKB-ARBA"/>
</dbReference>
<dbReference type="Proteomes" id="UP000028990">
    <property type="component" value="Unassembled WGS sequence"/>
</dbReference>
<dbReference type="EMBL" id="KN121843">
    <property type="protein sequence ID" value="KFO35297.1"/>
    <property type="molecule type" value="Genomic_DNA"/>
</dbReference>
<reference evidence="12 13" key="1">
    <citation type="submission" date="2013-11" db="EMBL/GenBank/DDBJ databases">
        <title>The Damaraland mole rat (Fukomys damarensis) genome and evolution of African mole rats.</title>
        <authorList>
            <person name="Gladyshev V.N."/>
            <person name="Fang X."/>
        </authorList>
    </citation>
    <scope>NUCLEOTIDE SEQUENCE [LARGE SCALE GENOMIC DNA]</scope>
    <source>
        <tissue evidence="12">Liver</tissue>
    </source>
</reference>
<evidence type="ECO:0000256" key="7">
    <source>
        <dbReference type="ARBA" id="ARBA00023319"/>
    </source>
</evidence>
<dbReference type="FunFam" id="2.60.40.10:FF:001690">
    <property type="entry name" value="Immunoglobulin heavy constant epsilon"/>
    <property type="match status" value="1"/>
</dbReference>
<dbReference type="PROSITE" id="PS50835">
    <property type="entry name" value="IG_LIKE"/>
    <property type="match status" value="3"/>
</dbReference>
<dbReference type="FunFam" id="2.60.40.10:FF:000463">
    <property type="entry name" value="Immunoglobulin heavy constant gamma 1"/>
    <property type="match status" value="1"/>
</dbReference>
<evidence type="ECO:0000313" key="13">
    <source>
        <dbReference type="Proteomes" id="UP000028990"/>
    </source>
</evidence>
<dbReference type="SUPFAM" id="SSF48726">
    <property type="entry name" value="Immunoglobulin"/>
    <property type="match status" value="3"/>
</dbReference>
<dbReference type="AlphaFoldDB" id="A0A091DW50"/>
<dbReference type="SMART" id="SM00407">
    <property type="entry name" value="IGc1"/>
    <property type="match status" value="3"/>
</dbReference>
<evidence type="ECO:0000256" key="4">
    <source>
        <dbReference type="ARBA" id="ARBA00022525"/>
    </source>
</evidence>
<evidence type="ECO:0000256" key="6">
    <source>
        <dbReference type="ARBA" id="ARBA00023157"/>
    </source>
</evidence>
<gene>
    <name evidence="12" type="ORF">H920_03309</name>
</gene>
<evidence type="ECO:0000259" key="11">
    <source>
        <dbReference type="PROSITE" id="PS50835"/>
    </source>
</evidence>
<proteinExistence type="predicted"/>
<sequence length="460" mass="51246">MTITQFPAINFNSSFLVTTSHVTTSGAWPKQLTCKVQHPASNSILTKTVTACLPGLTQPTVRPTVRPSVKLLHSSCNQNKFQPTIQLLCLISDYTPGDLEVTWLKDGQQIDKKFTENSAHRQDGKLASTQVELNITQSDWASASTFTCQVSSQGLTLKAHTRKCTDDEEPRGVGAYLIPPSPLDLYVRKAPKLTCLVVDLENKNSISVKWTRESGRSVNPDPWMAKTQYNTTVSITSTLPVDAQDWIEGESYKCTVTHPDLPKPIVRSISKAMGTRMKPKVYVFRPPEEGSEEGAETQGILSLTCLAQNFFPADISVLWLNRDVEVPSNQYSTTAPIKINSSTPSFFIFSRLEVTWADWVQNNKFTCRVVHEALPHSRFLDKSVSKDPELDLQDLCTEEAESQELEGLWTSTYTFISLFLLSVSYSATVTVLKVKWVFAAMLQSTPQTLHDYTNVLQPGA</sequence>
<dbReference type="InterPro" id="IPR003597">
    <property type="entry name" value="Ig_C1-set"/>
</dbReference>
<keyword evidence="6" id="KW-1015">Disulfide bond</keyword>
<evidence type="ECO:0000256" key="10">
    <source>
        <dbReference type="ARBA" id="ARBA00083846"/>
    </source>
</evidence>
<keyword evidence="5" id="KW-0472">Membrane</keyword>
<feature type="domain" description="Ig-like" evidence="11">
    <location>
        <begin position="170"/>
        <end position="270"/>
    </location>
</feature>
<accession>A0A091DW50</accession>
<dbReference type="InterPro" id="IPR007110">
    <property type="entry name" value="Ig-like_dom"/>
</dbReference>
<dbReference type="Gene3D" id="2.60.40.10">
    <property type="entry name" value="Immunoglobulins"/>
    <property type="match status" value="3"/>
</dbReference>
<evidence type="ECO:0000256" key="9">
    <source>
        <dbReference type="ARBA" id="ARBA00071204"/>
    </source>
</evidence>
<evidence type="ECO:0000256" key="2">
    <source>
        <dbReference type="ARBA" id="ARBA00004613"/>
    </source>
</evidence>
<keyword evidence="13" id="KW-1185">Reference proteome</keyword>
<comment type="subcellular location">
    <subcellularLocation>
        <location evidence="1">Cell membrane</location>
    </subcellularLocation>
    <subcellularLocation>
        <location evidence="2">Secreted</location>
    </subcellularLocation>
</comment>